<sequence>MSTFDELEAALGIDMTDPREQLAAHLVAQDDQLLEALVGIRIGKGIRREQVADAIGCPVDDIEVFETVAADIPLSVIRRYALAVGARITHTVESI</sequence>
<keyword evidence="2" id="KW-1185">Reference proteome</keyword>
<evidence type="ECO:0000313" key="1">
    <source>
        <dbReference type="EMBL" id="MFF4026968.1"/>
    </source>
</evidence>
<comment type="caution">
    <text evidence="1">The sequence shown here is derived from an EMBL/GenBank/DDBJ whole genome shotgun (WGS) entry which is preliminary data.</text>
</comment>
<proteinExistence type="predicted"/>
<dbReference type="EMBL" id="JBIATK010000012">
    <property type="protein sequence ID" value="MFF4026968.1"/>
    <property type="molecule type" value="Genomic_DNA"/>
</dbReference>
<gene>
    <name evidence="1" type="ORF">ACFYY5_29370</name>
</gene>
<reference evidence="1 2" key="1">
    <citation type="submission" date="2024-10" db="EMBL/GenBank/DDBJ databases">
        <title>The Natural Products Discovery Center: Release of the First 8490 Sequenced Strains for Exploring Actinobacteria Biosynthetic Diversity.</title>
        <authorList>
            <person name="Kalkreuter E."/>
            <person name="Kautsar S.A."/>
            <person name="Yang D."/>
            <person name="Bader C.D."/>
            <person name="Teijaro C.N."/>
            <person name="Fluegel L."/>
            <person name="Davis C.M."/>
            <person name="Simpson J.R."/>
            <person name="Lauterbach L."/>
            <person name="Steele A.D."/>
            <person name="Gui C."/>
            <person name="Meng S."/>
            <person name="Li G."/>
            <person name="Viehrig K."/>
            <person name="Ye F."/>
            <person name="Su P."/>
            <person name="Kiefer A.F."/>
            <person name="Nichols A."/>
            <person name="Cepeda A.J."/>
            <person name="Yan W."/>
            <person name="Fan B."/>
            <person name="Jiang Y."/>
            <person name="Adhikari A."/>
            <person name="Zheng C.-J."/>
            <person name="Schuster L."/>
            <person name="Cowan T.M."/>
            <person name="Smanski M.J."/>
            <person name="Chevrette M.G."/>
            <person name="De Carvalho L.P.S."/>
            <person name="Shen B."/>
        </authorList>
    </citation>
    <scope>NUCLEOTIDE SEQUENCE [LARGE SCALE GENOMIC DNA]</scope>
    <source>
        <strain evidence="1 2">NPDC001867</strain>
    </source>
</reference>
<dbReference type="Proteomes" id="UP001602089">
    <property type="component" value="Unassembled WGS sequence"/>
</dbReference>
<name>A0ABW6TLJ4_9NOCA</name>
<accession>A0ABW6TLJ4</accession>
<dbReference type="RefSeq" id="WP_387132047.1">
    <property type="nucleotide sequence ID" value="NZ_JBIATK010000012.1"/>
</dbReference>
<organism evidence="1 2">
    <name type="scientific">Nocardia elegans</name>
    <dbReference type="NCBI Taxonomy" id="300029"/>
    <lineage>
        <taxon>Bacteria</taxon>
        <taxon>Bacillati</taxon>
        <taxon>Actinomycetota</taxon>
        <taxon>Actinomycetes</taxon>
        <taxon>Mycobacteriales</taxon>
        <taxon>Nocardiaceae</taxon>
        <taxon>Nocardia</taxon>
    </lineage>
</organism>
<evidence type="ECO:0008006" key="3">
    <source>
        <dbReference type="Google" id="ProtNLM"/>
    </source>
</evidence>
<evidence type="ECO:0000313" key="2">
    <source>
        <dbReference type="Proteomes" id="UP001602089"/>
    </source>
</evidence>
<protein>
    <recommendedName>
        <fullName evidence="3">XRE family transcriptional regulator</fullName>
    </recommendedName>
</protein>